<evidence type="ECO:0000313" key="2">
    <source>
        <dbReference type="Proteomes" id="UP000321157"/>
    </source>
</evidence>
<evidence type="ECO:0000313" key="1">
    <source>
        <dbReference type="EMBL" id="GEN36587.1"/>
    </source>
</evidence>
<gene>
    <name evidence="1" type="ORF">ADA01nite_40470</name>
</gene>
<proteinExistence type="predicted"/>
<dbReference type="AlphaFoldDB" id="A0A511VCE9"/>
<sequence>MTYWEWIDDIFIEHHNCMGMDMNEVEEIMQDSTPEQRKKWLDKPGYDVSTDDYKNAF</sequence>
<dbReference type="RefSeq" id="WP_170230396.1">
    <property type="nucleotide sequence ID" value="NZ_BJXX01000202.1"/>
</dbReference>
<protein>
    <submittedName>
        <fullName evidence="1">Uncharacterized protein</fullName>
    </submittedName>
</protein>
<reference evidence="1 2" key="1">
    <citation type="submission" date="2019-07" db="EMBL/GenBank/DDBJ databases">
        <title>Whole genome shotgun sequence of Aneurinibacillus danicus NBRC 102444.</title>
        <authorList>
            <person name="Hosoyama A."/>
            <person name="Uohara A."/>
            <person name="Ohji S."/>
            <person name="Ichikawa N."/>
        </authorList>
    </citation>
    <scope>NUCLEOTIDE SEQUENCE [LARGE SCALE GENOMIC DNA]</scope>
    <source>
        <strain evidence="1 2">NBRC 102444</strain>
    </source>
</reference>
<comment type="caution">
    <text evidence="1">The sequence shown here is derived from an EMBL/GenBank/DDBJ whole genome shotgun (WGS) entry which is preliminary data.</text>
</comment>
<organism evidence="1 2">
    <name type="scientific">Aneurinibacillus danicus</name>
    <dbReference type="NCBI Taxonomy" id="267746"/>
    <lineage>
        <taxon>Bacteria</taxon>
        <taxon>Bacillati</taxon>
        <taxon>Bacillota</taxon>
        <taxon>Bacilli</taxon>
        <taxon>Bacillales</taxon>
        <taxon>Paenibacillaceae</taxon>
        <taxon>Aneurinibacillus group</taxon>
        <taxon>Aneurinibacillus</taxon>
    </lineage>
</organism>
<dbReference type="Proteomes" id="UP000321157">
    <property type="component" value="Unassembled WGS sequence"/>
</dbReference>
<accession>A0A511VCE9</accession>
<keyword evidence="2" id="KW-1185">Reference proteome</keyword>
<dbReference type="EMBL" id="BJXX01000202">
    <property type="protein sequence ID" value="GEN36587.1"/>
    <property type="molecule type" value="Genomic_DNA"/>
</dbReference>
<name>A0A511VCE9_9BACL</name>